<comment type="caution">
    <text evidence="2">The sequence shown here is derived from an EMBL/GenBank/DDBJ whole genome shotgun (WGS) entry which is preliminary data.</text>
</comment>
<dbReference type="NCBIfam" id="NF046117">
    <property type="entry name" value="SCO4848_fam"/>
    <property type="match status" value="1"/>
</dbReference>
<dbReference type="InterPro" id="IPR058061">
    <property type="entry name" value="SCO4848-like"/>
</dbReference>
<organism evidence="2 3">
    <name type="scientific">Saccharopolyspora montiporae</name>
    <dbReference type="NCBI Taxonomy" id="2781240"/>
    <lineage>
        <taxon>Bacteria</taxon>
        <taxon>Bacillati</taxon>
        <taxon>Actinomycetota</taxon>
        <taxon>Actinomycetes</taxon>
        <taxon>Pseudonocardiales</taxon>
        <taxon>Pseudonocardiaceae</taxon>
        <taxon>Saccharopolyspora</taxon>
    </lineage>
</organism>
<evidence type="ECO:0000313" key="3">
    <source>
        <dbReference type="Proteomes" id="UP000598360"/>
    </source>
</evidence>
<name>A0A929BAB1_9PSEU</name>
<evidence type="ECO:0000313" key="2">
    <source>
        <dbReference type="EMBL" id="MBE9375136.1"/>
    </source>
</evidence>
<gene>
    <name evidence="2" type="ORF">IQ251_11855</name>
</gene>
<dbReference type="Proteomes" id="UP000598360">
    <property type="component" value="Unassembled WGS sequence"/>
</dbReference>
<accession>A0A929BAB1</accession>
<keyword evidence="3" id="KW-1185">Reference proteome</keyword>
<feature type="transmembrane region" description="Helical" evidence="1">
    <location>
        <begin position="7"/>
        <end position="25"/>
    </location>
</feature>
<dbReference type="EMBL" id="JADEYC010000018">
    <property type="protein sequence ID" value="MBE9375136.1"/>
    <property type="molecule type" value="Genomic_DNA"/>
</dbReference>
<sequence>MIASRRVSWFLLAFGIWSWLLWPNFIRNIWGSDRSWAAGSPTSYLIVHVIIAVVSLVLGTAIGVLGWRALRTARATRTS</sequence>
<protein>
    <submittedName>
        <fullName evidence="2">Uncharacterized protein</fullName>
    </submittedName>
</protein>
<reference evidence="2" key="1">
    <citation type="submission" date="2020-10" db="EMBL/GenBank/DDBJ databases">
        <title>Diversity and distribution of actinomycetes associated with coral in the coast of Hainan.</title>
        <authorList>
            <person name="Li F."/>
        </authorList>
    </citation>
    <scope>NUCLEOTIDE SEQUENCE</scope>
    <source>
        <strain evidence="2">HNM0983</strain>
    </source>
</reference>
<keyword evidence="1" id="KW-0812">Transmembrane</keyword>
<dbReference type="RefSeq" id="WP_193928566.1">
    <property type="nucleotide sequence ID" value="NZ_JADEYC010000018.1"/>
</dbReference>
<dbReference type="AlphaFoldDB" id="A0A929BAB1"/>
<dbReference type="Pfam" id="PF26606">
    <property type="entry name" value="SCO4848"/>
    <property type="match status" value="1"/>
</dbReference>
<keyword evidence="1" id="KW-1133">Transmembrane helix</keyword>
<proteinExistence type="predicted"/>
<feature type="transmembrane region" description="Helical" evidence="1">
    <location>
        <begin position="45"/>
        <end position="67"/>
    </location>
</feature>
<keyword evidence="1" id="KW-0472">Membrane</keyword>
<evidence type="ECO:0000256" key="1">
    <source>
        <dbReference type="SAM" id="Phobius"/>
    </source>
</evidence>